<dbReference type="RefSeq" id="WP_109681444.1">
    <property type="nucleotide sequence ID" value="NZ_QGGP01000002.1"/>
</dbReference>
<dbReference type="Gene3D" id="3.10.129.10">
    <property type="entry name" value="Hotdog Thioesterase"/>
    <property type="match status" value="1"/>
</dbReference>
<proteinExistence type="inferred from homology"/>
<dbReference type="InterPro" id="IPR029069">
    <property type="entry name" value="HotDog_dom_sf"/>
</dbReference>
<reference evidence="3 4" key="1">
    <citation type="submission" date="2018-05" db="EMBL/GenBank/DDBJ databases">
        <title>Genomic Encyclopedia of Archaeal and Bacterial Type Strains, Phase II (KMG-II): from individual species to whole genera.</title>
        <authorList>
            <person name="Goeker M."/>
        </authorList>
    </citation>
    <scope>NUCLEOTIDE SEQUENCE [LARGE SCALE GENOMIC DNA]</scope>
    <source>
        <strain evidence="3 4">DSM 22637</strain>
    </source>
</reference>
<dbReference type="CDD" id="cd00586">
    <property type="entry name" value="4HBT"/>
    <property type="match status" value="1"/>
</dbReference>
<organism evidence="3 4">
    <name type="scientific">Xanthomarina spongicola</name>
    <dbReference type="NCBI Taxonomy" id="570520"/>
    <lineage>
        <taxon>Bacteria</taxon>
        <taxon>Pseudomonadati</taxon>
        <taxon>Bacteroidota</taxon>
        <taxon>Flavobacteriia</taxon>
        <taxon>Flavobacteriales</taxon>
        <taxon>Flavobacteriaceae</taxon>
        <taxon>Xanthomarina</taxon>
    </lineage>
</organism>
<dbReference type="SUPFAM" id="SSF54637">
    <property type="entry name" value="Thioesterase/thiol ester dehydrase-isomerase"/>
    <property type="match status" value="1"/>
</dbReference>
<keyword evidence="4" id="KW-1185">Reference proteome</keyword>
<dbReference type="GO" id="GO:0047617">
    <property type="term" value="F:fatty acyl-CoA hydrolase activity"/>
    <property type="evidence" value="ECO:0007669"/>
    <property type="project" value="TreeGrafter"/>
</dbReference>
<dbReference type="EMBL" id="QGGP01000002">
    <property type="protein sequence ID" value="PWK19547.1"/>
    <property type="molecule type" value="Genomic_DNA"/>
</dbReference>
<accession>A0A316DMZ4</accession>
<dbReference type="Proteomes" id="UP000245430">
    <property type="component" value="Unassembled WGS sequence"/>
</dbReference>
<dbReference type="InterPro" id="IPR050563">
    <property type="entry name" value="4-hydroxybenzoyl-CoA_TE"/>
</dbReference>
<evidence type="ECO:0000313" key="3">
    <source>
        <dbReference type="EMBL" id="PWK19547.1"/>
    </source>
</evidence>
<dbReference type="Pfam" id="PF13279">
    <property type="entry name" value="4HBT_2"/>
    <property type="match status" value="1"/>
</dbReference>
<dbReference type="PANTHER" id="PTHR31793">
    <property type="entry name" value="4-HYDROXYBENZOYL-COA THIOESTERASE FAMILY MEMBER"/>
    <property type="match status" value="1"/>
</dbReference>
<dbReference type="PANTHER" id="PTHR31793:SF27">
    <property type="entry name" value="NOVEL THIOESTERASE SUPERFAMILY DOMAIN AND SAPOSIN A-TYPE DOMAIN CONTAINING PROTEIN (0610012H03RIK)"/>
    <property type="match status" value="1"/>
</dbReference>
<sequence length="129" mass="15286">MQTYESLLTVTEDDLDELNHVNNVRYVQWVQEVAKEHWVEFAPEELRESNFWIMLTHFIEYKSPAFLNDVLNLKTYVIKSEGVTSTRIVEILNNKTNKLLAKSETTWCFMSYETNKPARITNQVVKLFH</sequence>
<evidence type="ECO:0000256" key="1">
    <source>
        <dbReference type="ARBA" id="ARBA00005953"/>
    </source>
</evidence>
<name>A0A316DMZ4_9FLAO</name>
<protein>
    <submittedName>
        <fullName evidence="3">Acyl-CoA thioester hydrolase</fullName>
    </submittedName>
</protein>
<comment type="caution">
    <text evidence="3">The sequence shown here is derived from an EMBL/GenBank/DDBJ whole genome shotgun (WGS) entry which is preliminary data.</text>
</comment>
<dbReference type="AlphaFoldDB" id="A0A316DMZ4"/>
<evidence type="ECO:0000313" key="4">
    <source>
        <dbReference type="Proteomes" id="UP000245430"/>
    </source>
</evidence>
<dbReference type="OrthoDB" id="9801517at2"/>
<comment type="similarity">
    <text evidence="1">Belongs to the 4-hydroxybenzoyl-CoA thioesterase family.</text>
</comment>
<evidence type="ECO:0000256" key="2">
    <source>
        <dbReference type="ARBA" id="ARBA00022801"/>
    </source>
</evidence>
<gene>
    <name evidence="3" type="ORF">LX78_00895</name>
</gene>
<keyword evidence="2 3" id="KW-0378">Hydrolase</keyword>